<sequence length="168" mass="18443">MTRTNREMDTKKLRHHVQKAPLFSEVRSVSSSLIQIAIPCACQSFSAFSESQRDSESPPKQPPSLTAAPVIAVEHRSPAIAQAQRCLLCPFAAIQAQETPRHQPSSITCLVLHPTTAARNALHSHCWEPMPATIPSLFSQGNLITILQIGSYAKIFRIFSSSSNEIVI</sequence>
<reference evidence="1 2" key="1">
    <citation type="journal article" date="2020" name="Mol. Biol. Evol.">
        <title>Distinct Expression and Methylation Patterns for Genes with Different Fates following a Single Whole-Genome Duplication in Flowering Plants.</title>
        <authorList>
            <person name="Shi T."/>
            <person name="Rahmani R.S."/>
            <person name="Gugger P.F."/>
            <person name="Wang M."/>
            <person name="Li H."/>
            <person name="Zhang Y."/>
            <person name="Li Z."/>
            <person name="Wang Q."/>
            <person name="Van de Peer Y."/>
            <person name="Marchal K."/>
            <person name="Chen J."/>
        </authorList>
    </citation>
    <scope>NUCLEOTIDE SEQUENCE [LARGE SCALE GENOMIC DNA]</scope>
    <source>
        <tissue evidence="1">Leaf</tissue>
    </source>
</reference>
<dbReference type="Proteomes" id="UP000607653">
    <property type="component" value="Unassembled WGS sequence"/>
</dbReference>
<accession>A0A822ZEB9</accession>
<evidence type="ECO:0000313" key="1">
    <source>
        <dbReference type="EMBL" id="DAD42913.1"/>
    </source>
</evidence>
<keyword evidence="2" id="KW-1185">Reference proteome</keyword>
<organism evidence="1 2">
    <name type="scientific">Nelumbo nucifera</name>
    <name type="common">Sacred lotus</name>
    <dbReference type="NCBI Taxonomy" id="4432"/>
    <lineage>
        <taxon>Eukaryota</taxon>
        <taxon>Viridiplantae</taxon>
        <taxon>Streptophyta</taxon>
        <taxon>Embryophyta</taxon>
        <taxon>Tracheophyta</taxon>
        <taxon>Spermatophyta</taxon>
        <taxon>Magnoliopsida</taxon>
        <taxon>Proteales</taxon>
        <taxon>Nelumbonaceae</taxon>
        <taxon>Nelumbo</taxon>
    </lineage>
</organism>
<evidence type="ECO:0000313" key="2">
    <source>
        <dbReference type="Proteomes" id="UP000607653"/>
    </source>
</evidence>
<name>A0A822ZEB9_NELNU</name>
<comment type="caution">
    <text evidence="1">The sequence shown here is derived from an EMBL/GenBank/DDBJ whole genome shotgun (WGS) entry which is preliminary data.</text>
</comment>
<proteinExistence type="predicted"/>
<protein>
    <submittedName>
        <fullName evidence="1">Uncharacterized protein</fullName>
    </submittedName>
</protein>
<gene>
    <name evidence="1" type="ORF">HUJ06_001143</name>
</gene>
<dbReference type="EMBL" id="DUZY01000006">
    <property type="protein sequence ID" value="DAD42913.1"/>
    <property type="molecule type" value="Genomic_DNA"/>
</dbReference>
<dbReference type="AlphaFoldDB" id="A0A822ZEB9"/>